<evidence type="ECO:0000313" key="2">
    <source>
        <dbReference type="Proteomes" id="UP000596661"/>
    </source>
</evidence>
<reference evidence="1" key="2">
    <citation type="submission" date="2021-03" db="UniProtKB">
        <authorList>
            <consortium name="EnsemblPlants"/>
        </authorList>
    </citation>
    <scope>IDENTIFICATION</scope>
</reference>
<organism evidence="1 2">
    <name type="scientific">Cannabis sativa</name>
    <name type="common">Hemp</name>
    <name type="synonym">Marijuana</name>
    <dbReference type="NCBI Taxonomy" id="3483"/>
    <lineage>
        <taxon>Eukaryota</taxon>
        <taxon>Viridiplantae</taxon>
        <taxon>Streptophyta</taxon>
        <taxon>Embryophyta</taxon>
        <taxon>Tracheophyta</taxon>
        <taxon>Spermatophyta</taxon>
        <taxon>Magnoliopsida</taxon>
        <taxon>eudicotyledons</taxon>
        <taxon>Gunneridae</taxon>
        <taxon>Pentapetalae</taxon>
        <taxon>rosids</taxon>
        <taxon>fabids</taxon>
        <taxon>Rosales</taxon>
        <taxon>Cannabaceae</taxon>
        <taxon>Cannabis</taxon>
    </lineage>
</organism>
<sequence length="128" mass="14689">MSLELTCSTWCGTAMQSPDSHQTGHSHPTVGLVEREEVVISNLKQDVRVRHEGLVRCPLRVHIGGTHVVEMHAIEMHRDERHVLGMHDIETNVSEHCLVSGMHLDEMLLEETHTRRCMRLRADLWRDA</sequence>
<name>A0A803PJR6_CANSA</name>
<dbReference type="EnsemblPlants" id="evm.model.05.1043">
    <property type="protein sequence ID" value="cds.evm.model.05.1043"/>
    <property type="gene ID" value="evm.TU.05.1043"/>
</dbReference>
<dbReference type="EMBL" id="UZAU01000487">
    <property type="status" value="NOT_ANNOTATED_CDS"/>
    <property type="molecule type" value="Genomic_DNA"/>
</dbReference>
<accession>A0A803PJR6</accession>
<keyword evidence="2" id="KW-1185">Reference proteome</keyword>
<evidence type="ECO:0000313" key="1">
    <source>
        <dbReference type="EnsemblPlants" id="cds.evm.model.05.1043"/>
    </source>
</evidence>
<protein>
    <submittedName>
        <fullName evidence="1">Uncharacterized protein</fullName>
    </submittedName>
</protein>
<proteinExistence type="predicted"/>
<reference evidence="1" key="1">
    <citation type="submission" date="2018-11" db="EMBL/GenBank/DDBJ databases">
        <authorList>
            <person name="Grassa J C."/>
        </authorList>
    </citation>
    <scope>NUCLEOTIDE SEQUENCE [LARGE SCALE GENOMIC DNA]</scope>
</reference>
<dbReference type="Proteomes" id="UP000596661">
    <property type="component" value="Chromosome 5"/>
</dbReference>
<dbReference type="Gramene" id="evm.model.05.1043">
    <property type="protein sequence ID" value="cds.evm.model.05.1043"/>
    <property type="gene ID" value="evm.TU.05.1043"/>
</dbReference>
<dbReference type="AlphaFoldDB" id="A0A803PJR6"/>